<proteinExistence type="predicted"/>
<dbReference type="Proteomes" id="UP000189376">
    <property type="component" value="Unassembled WGS sequence"/>
</dbReference>
<evidence type="ECO:0000313" key="2">
    <source>
        <dbReference type="Proteomes" id="UP000189376"/>
    </source>
</evidence>
<protein>
    <recommendedName>
        <fullName evidence="3">SIR2-like domain-containing protein</fullName>
    </recommendedName>
</protein>
<keyword evidence="2" id="KW-1185">Reference proteome</keyword>
<gene>
    <name evidence="1" type="ORF">AC058_12270</name>
</gene>
<comment type="caution">
    <text evidence="1">The sequence shown here is derived from an EMBL/GenBank/DDBJ whole genome shotgun (WGS) entry which is preliminary data.</text>
</comment>
<accession>A0A1V2UUK2</accession>
<organism evidence="1 2">
    <name type="scientific">Acinetobacter genomosp. 33YU</name>
    <dbReference type="NCBI Taxonomy" id="1675530"/>
    <lineage>
        <taxon>Bacteria</taxon>
        <taxon>Pseudomonadati</taxon>
        <taxon>Pseudomonadota</taxon>
        <taxon>Gammaproteobacteria</taxon>
        <taxon>Moraxellales</taxon>
        <taxon>Moraxellaceae</taxon>
        <taxon>Acinetobacter</taxon>
    </lineage>
</organism>
<dbReference type="RefSeq" id="WP_077169532.1">
    <property type="nucleotide sequence ID" value="NZ_LFZS01000008.1"/>
</dbReference>
<dbReference type="AlphaFoldDB" id="A0A1V2UUK2"/>
<name>A0A1V2UUK2_9GAMM</name>
<dbReference type="SUPFAM" id="SSF52467">
    <property type="entry name" value="DHS-like NAD/FAD-binding domain"/>
    <property type="match status" value="1"/>
</dbReference>
<dbReference type="Pfam" id="PF13289">
    <property type="entry name" value="SIR2_2"/>
    <property type="match status" value="1"/>
</dbReference>
<dbReference type="EMBL" id="LFZS01000008">
    <property type="protein sequence ID" value="ONN53662.1"/>
    <property type="molecule type" value="Genomic_DNA"/>
</dbReference>
<reference evidence="1 2" key="1">
    <citation type="submission" date="2015-07" db="EMBL/GenBank/DDBJ databases">
        <title>Acinetobacter yuneri, a novel member of Acinetobacter calcoaceticus-Acinetobacter baumannii complex isolated from clinical specimen.</title>
        <authorList>
            <person name="Yu Y."/>
        </authorList>
    </citation>
    <scope>NUCLEOTIDE SEQUENCE [LARGE SCALE GENOMIC DNA]</scope>
    <source>
        <strain evidence="1 2">A362</strain>
    </source>
</reference>
<dbReference type="Gene3D" id="3.40.50.1220">
    <property type="entry name" value="TPP-binding domain"/>
    <property type="match status" value="1"/>
</dbReference>
<dbReference type="InterPro" id="IPR029035">
    <property type="entry name" value="DHS-like_NAD/FAD-binding_dom"/>
</dbReference>
<sequence>MRFTKTGPNIPNELIEAQKKGELLFFCGAGVSVPAGLPTFYSLTKQVAERLHALDDENSEISKLLINYQFDRTFTALKRTYGNEIVDSILLSELKLTKTPLLTNHENLLKLSINEEKKPFLITTNFDLLFEKVDRRIKSFIPPYLPDLQSKDPLSGIVYLHGKWIDPKKNEPNNLIISSQDFGSAYLSHGWATRFLSNLLTRRTVVLIGYSGDDTLVRYLLEGLNSEKTDTKNQIYAFERGEQSKIDKKWSQLGAVGISYPDHDDLWNTITEWAKYAGDEDKWKQHIFELSQKSPKDLEAFERGQVTNFISTQKGANKFQLFEPAPSAEWIYVFDKYIRLGKNKKVKDETGHEYLFDPIDLYGIDTDLNRSEIEIVPDHLKYDIGEDFIDNITIDTSSNLRERISNLLYRKVFEINSRVTSLIRWFVKVIEQPTAIWWIANQNTLHPSMIREIEERISKEPLSFNDNELALLKKIILGHKLLEKQPTITWYQLKFLVERNNNIFDESNLRDLESLLEPTLAINNNSPNIPHSNNLEEKNLNIDFSVHFIGFDHDSIKVNNSSLVSVIDILSKSLIKYINLIKFSSSSISSFLNFEYPVITLEDFDNEMQNTYEKTGKIIVWLSYLIYKQIQINEKEIHSLSKEWPRDDSYIFNRLRLFIWTYSQSLQDYNIGKNIENFSDELFWSSVLEADLFKFISRKWDDISNEDRLKIEDKIIKYYPYNKYFEKDIFEESKIYHIGRLLNQIESTKTGLSESSKNYLLKIKKSDKWQESFLDEEPYSPNAVAGFIKTNISSEMLDLIQITDSTELFNIIEKLENDRSVFFEQKKPFIGLIQKDISYILNLLLKELKLNNLRENFWKQLFSNFPENATLEEKIKTAKTILLLPPEVIFSCRFCLSRWINEKLVYVCISDQVLFWQIWDYVFNTLNTMGIEATKSSFGDVMRGGKVIKKSRKTLENARNSPIGQLVNAIFLTFKTWKLDPKICKSNYLSRFELALQSVGEGADHAAVMIAYHFNFIFINYKKWTECNLIPLLNIENPLSEPVWHGLMHTTPLKNTSLKIKPYIAPLVKEKPEWLGNEKLKNNLATYIVLLSYWSYSSSKYYSDLELRNLIRSFDHDMLSHSLWVLNQIITKEKNWLSFGRYFIKNIWPKELIFQSSRISERMLNLILETSDEFIDVNRHIMSYLGKIDTGSLFLYRLIKDDKVFLLEKYPEEVLLLLDKVIGSRIEHYDHYLKRILDKLITVKPTIKNNSSWRRLKEIAG</sequence>
<evidence type="ECO:0008006" key="3">
    <source>
        <dbReference type="Google" id="ProtNLM"/>
    </source>
</evidence>
<evidence type="ECO:0000313" key="1">
    <source>
        <dbReference type="EMBL" id="ONN53662.1"/>
    </source>
</evidence>